<dbReference type="GO" id="GO:0046872">
    <property type="term" value="F:metal ion binding"/>
    <property type="evidence" value="ECO:0007669"/>
    <property type="project" value="UniProtKB-KW"/>
</dbReference>
<evidence type="ECO:0000256" key="6">
    <source>
        <dbReference type="ARBA" id="ARBA00034078"/>
    </source>
</evidence>
<dbReference type="STRING" id="980251.GCA_001642875_02973"/>
<dbReference type="EMBL" id="CP042912">
    <property type="protein sequence ID" value="QEG20877.1"/>
    <property type="molecule type" value="Genomic_DNA"/>
</dbReference>
<evidence type="ECO:0000256" key="4">
    <source>
        <dbReference type="ARBA" id="ARBA00023004"/>
    </source>
</evidence>
<dbReference type="InterPro" id="IPR025192">
    <property type="entry name" value="Succ_DH/fum_Rdtase_N"/>
</dbReference>
<gene>
    <name evidence="9" type="primary">frdB</name>
    <name evidence="9" type="ORF">MFFC18_07280</name>
</gene>
<evidence type="ECO:0000313" key="10">
    <source>
        <dbReference type="Proteomes" id="UP000322214"/>
    </source>
</evidence>
<protein>
    <submittedName>
        <fullName evidence="9">Fumarate reductase iron-sulfur subunit</fullName>
    </submittedName>
</protein>
<sequence length="258" mass="28247">MKIKLHVWRQLNPESKGAMETYSLDGVNPDMSFLEMMDMLNEQLIEEGKEGVAFDHDCREGVCGACSMVINGEAHGPKRETTTCQLYMRHFSDGAEIYVEPFRSGAFPIIRDLMVDRSAFDRIIQSGGFISNHSGPKPEPNSIPIDPGVAETALDAASCIGCGACVAACPNGSAMLFTAAKVSHLGMLPQGQTERYDRVQDMTTQMEEEGFGSCRNYAECEAQCPKGISIAFIGRMNSDFLKASLVEPVDRRGKMKAQ</sequence>
<dbReference type="NCBIfam" id="NF005746">
    <property type="entry name" value="PRK07570.1"/>
    <property type="match status" value="1"/>
</dbReference>
<dbReference type="GO" id="GO:0022904">
    <property type="term" value="P:respiratory electron transport chain"/>
    <property type="evidence" value="ECO:0007669"/>
    <property type="project" value="TreeGrafter"/>
</dbReference>
<evidence type="ECO:0000256" key="3">
    <source>
        <dbReference type="ARBA" id="ARBA00022723"/>
    </source>
</evidence>
<organism evidence="9 10">
    <name type="scientific">Mariniblastus fucicola</name>
    <dbReference type="NCBI Taxonomy" id="980251"/>
    <lineage>
        <taxon>Bacteria</taxon>
        <taxon>Pseudomonadati</taxon>
        <taxon>Planctomycetota</taxon>
        <taxon>Planctomycetia</taxon>
        <taxon>Pirellulales</taxon>
        <taxon>Pirellulaceae</taxon>
        <taxon>Mariniblastus</taxon>
    </lineage>
</organism>
<dbReference type="PANTHER" id="PTHR11921:SF41">
    <property type="entry name" value="SUCCINATE DEHYDROGENASE"/>
    <property type="match status" value="1"/>
</dbReference>
<keyword evidence="5" id="KW-0411">Iron-sulfur</keyword>
<evidence type="ECO:0000256" key="1">
    <source>
        <dbReference type="ARBA" id="ARBA00001927"/>
    </source>
</evidence>
<dbReference type="InterPro" id="IPR050573">
    <property type="entry name" value="SDH/FRD_Iron-Sulfur"/>
</dbReference>
<dbReference type="PROSITE" id="PS51085">
    <property type="entry name" value="2FE2S_FER_2"/>
    <property type="match status" value="1"/>
</dbReference>
<keyword evidence="3" id="KW-0479">Metal-binding</keyword>
<dbReference type="PANTHER" id="PTHR11921">
    <property type="entry name" value="SUCCINATE DEHYDROGENASE IRON-SULFUR PROTEIN"/>
    <property type="match status" value="1"/>
</dbReference>
<dbReference type="InterPro" id="IPR006058">
    <property type="entry name" value="2Fe2S_fd_BS"/>
</dbReference>
<comment type="similarity">
    <text evidence="2">Belongs to the succinate dehydrogenase/fumarate reductase iron-sulfur protein family.</text>
</comment>
<dbReference type="OrthoDB" id="9804391at2"/>
<evidence type="ECO:0000259" key="8">
    <source>
        <dbReference type="PROSITE" id="PS51379"/>
    </source>
</evidence>
<name>A0A5B9P2W8_9BACT</name>
<evidence type="ECO:0000256" key="5">
    <source>
        <dbReference type="ARBA" id="ARBA00023014"/>
    </source>
</evidence>
<keyword evidence="10" id="KW-1185">Reference proteome</keyword>
<keyword evidence="4" id="KW-0408">Iron</keyword>
<dbReference type="InterPro" id="IPR017900">
    <property type="entry name" value="4Fe4S_Fe_S_CS"/>
</dbReference>
<dbReference type="Gene3D" id="1.10.1060.10">
    <property type="entry name" value="Alpha-helical ferredoxin"/>
    <property type="match status" value="1"/>
</dbReference>
<dbReference type="Gene3D" id="3.10.20.30">
    <property type="match status" value="1"/>
</dbReference>
<comment type="cofactor">
    <cofactor evidence="1">
        <name>[3Fe-4S] cluster</name>
        <dbReference type="ChEBI" id="CHEBI:21137"/>
    </cofactor>
</comment>
<dbReference type="PROSITE" id="PS51379">
    <property type="entry name" value="4FE4S_FER_2"/>
    <property type="match status" value="1"/>
</dbReference>
<dbReference type="InterPro" id="IPR017896">
    <property type="entry name" value="4Fe4S_Fe-S-bd"/>
</dbReference>
<dbReference type="InterPro" id="IPR009051">
    <property type="entry name" value="Helical_ferredxn"/>
</dbReference>
<feature type="domain" description="2Fe-2S ferredoxin-type" evidence="7">
    <location>
        <begin position="1"/>
        <end position="103"/>
    </location>
</feature>
<dbReference type="InterPro" id="IPR012675">
    <property type="entry name" value="Beta-grasp_dom_sf"/>
</dbReference>
<dbReference type="Proteomes" id="UP000322214">
    <property type="component" value="Chromosome"/>
</dbReference>
<proteinExistence type="inferred from homology"/>
<dbReference type="InterPro" id="IPR036010">
    <property type="entry name" value="2Fe-2S_ferredoxin-like_sf"/>
</dbReference>
<dbReference type="RefSeq" id="WP_075085191.1">
    <property type="nucleotide sequence ID" value="NZ_CP042912.1"/>
</dbReference>
<dbReference type="GO" id="GO:0009060">
    <property type="term" value="P:aerobic respiration"/>
    <property type="evidence" value="ECO:0007669"/>
    <property type="project" value="TreeGrafter"/>
</dbReference>
<dbReference type="KEGG" id="mff:MFFC18_07280"/>
<evidence type="ECO:0000256" key="2">
    <source>
        <dbReference type="ARBA" id="ARBA00009433"/>
    </source>
</evidence>
<dbReference type="Pfam" id="PF13085">
    <property type="entry name" value="Fer2_3"/>
    <property type="match status" value="1"/>
</dbReference>
<dbReference type="SUPFAM" id="SSF54292">
    <property type="entry name" value="2Fe-2S ferredoxin-like"/>
    <property type="match status" value="1"/>
</dbReference>
<evidence type="ECO:0000313" key="9">
    <source>
        <dbReference type="EMBL" id="QEG20877.1"/>
    </source>
</evidence>
<evidence type="ECO:0000259" key="7">
    <source>
        <dbReference type="PROSITE" id="PS51085"/>
    </source>
</evidence>
<dbReference type="PROSITE" id="PS00197">
    <property type="entry name" value="2FE2S_FER_1"/>
    <property type="match status" value="1"/>
</dbReference>
<dbReference type="PROSITE" id="PS00198">
    <property type="entry name" value="4FE4S_FER_1"/>
    <property type="match status" value="1"/>
</dbReference>
<dbReference type="AlphaFoldDB" id="A0A5B9P2W8"/>
<dbReference type="GO" id="GO:0009055">
    <property type="term" value="F:electron transfer activity"/>
    <property type="evidence" value="ECO:0007669"/>
    <property type="project" value="InterPro"/>
</dbReference>
<dbReference type="GO" id="GO:0051537">
    <property type="term" value="F:2 iron, 2 sulfur cluster binding"/>
    <property type="evidence" value="ECO:0007669"/>
    <property type="project" value="InterPro"/>
</dbReference>
<reference evidence="9 10" key="1">
    <citation type="submission" date="2019-08" db="EMBL/GenBank/DDBJ databases">
        <title>Deep-cultivation of Planctomycetes and their phenomic and genomic characterization uncovers novel biology.</title>
        <authorList>
            <person name="Wiegand S."/>
            <person name="Jogler M."/>
            <person name="Boedeker C."/>
            <person name="Pinto D."/>
            <person name="Vollmers J."/>
            <person name="Rivas-Marin E."/>
            <person name="Kohn T."/>
            <person name="Peeters S.H."/>
            <person name="Heuer A."/>
            <person name="Rast P."/>
            <person name="Oberbeckmann S."/>
            <person name="Bunk B."/>
            <person name="Jeske O."/>
            <person name="Meyerdierks A."/>
            <person name="Storesund J.E."/>
            <person name="Kallscheuer N."/>
            <person name="Luecker S."/>
            <person name="Lage O.M."/>
            <person name="Pohl T."/>
            <person name="Merkel B.J."/>
            <person name="Hornburger P."/>
            <person name="Mueller R.-W."/>
            <person name="Bruemmer F."/>
            <person name="Labrenz M."/>
            <person name="Spormann A.M."/>
            <person name="Op den Camp H."/>
            <person name="Overmann J."/>
            <person name="Amann R."/>
            <person name="Jetten M.S.M."/>
            <person name="Mascher T."/>
            <person name="Medema M.H."/>
            <person name="Devos D.P."/>
            <person name="Kaster A.-K."/>
            <person name="Ovreas L."/>
            <person name="Rohde M."/>
            <person name="Galperin M.Y."/>
            <person name="Jogler C."/>
        </authorList>
    </citation>
    <scope>NUCLEOTIDE SEQUENCE [LARGE SCALE GENOMIC DNA]</scope>
    <source>
        <strain evidence="9 10">FC18</strain>
    </source>
</reference>
<dbReference type="SUPFAM" id="SSF46548">
    <property type="entry name" value="alpha-helical ferredoxin"/>
    <property type="match status" value="1"/>
</dbReference>
<comment type="cofactor">
    <cofactor evidence="6">
        <name>[2Fe-2S] cluster</name>
        <dbReference type="ChEBI" id="CHEBI:190135"/>
    </cofactor>
</comment>
<accession>A0A5B9P2W8</accession>
<dbReference type="InterPro" id="IPR001041">
    <property type="entry name" value="2Fe-2S_ferredoxin-type"/>
</dbReference>
<dbReference type="Pfam" id="PF12838">
    <property type="entry name" value="Fer4_7"/>
    <property type="match status" value="1"/>
</dbReference>
<dbReference type="CDD" id="cd00207">
    <property type="entry name" value="fer2"/>
    <property type="match status" value="1"/>
</dbReference>
<feature type="domain" description="4Fe-4S ferredoxin-type" evidence="8">
    <location>
        <begin position="150"/>
        <end position="180"/>
    </location>
</feature>